<evidence type="ECO:0000313" key="13">
    <source>
        <dbReference type="EMBL" id="CAH3166152.1"/>
    </source>
</evidence>
<comment type="caution">
    <text evidence="13">The sequence shown here is derived from an EMBL/GenBank/DDBJ whole genome shotgun (WGS) entry which is preliminary data.</text>
</comment>
<dbReference type="PROSITE" id="PS50262">
    <property type="entry name" value="G_PROTEIN_RECEP_F1_2"/>
    <property type="match status" value="1"/>
</dbReference>
<evidence type="ECO:0000256" key="3">
    <source>
        <dbReference type="ARBA" id="ARBA00022692"/>
    </source>
</evidence>
<dbReference type="SMART" id="SM01381">
    <property type="entry name" value="7TM_GPCR_Srsx"/>
    <property type="match status" value="1"/>
</dbReference>
<evidence type="ECO:0000259" key="12">
    <source>
        <dbReference type="PROSITE" id="PS50262"/>
    </source>
</evidence>
<evidence type="ECO:0000256" key="6">
    <source>
        <dbReference type="ARBA" id="ARBA00023136"/>
    </source>
</evidence>
<keyword evidence="2" id="KW-1003">Cell membrane</keyword>
<keyword evidence="7" id="KW-0675">Receptor</keyword>
<sequence>MVRKTEGYSLLLLAVVIIFLNILAIIVILRFKRKYNPDILILSLAIADLLKALVPLNMTLYAYLSEKGMTEGSASCKIFGWTAFTLNCGIMMVMTVMAIDRYIALCWPLAYKYKRLLSKKRLIYTIVAVFVFSGTQSFLPLVGIGKMRAYSNGSFCHFDFDSTKPANRAYSIFVLSLGMAMIVVVVFCYTCAMISIKGLMKRQRRMSTTTPDLDGADRKRQAMNSMFARLMIVMMMIFFVSWLLFLIVILQHVSGWFQIPPEAHFWSMRLAVINSVLNPLIGAAMCKPYRKGYIFILCKIFHCCGLCSSYQADNPWILARRLSQGSRRSFDVEPATPTTDQTVVRVTSNPSFSYHDSGIVPDGGSIGYHQGGLINSAYEKEPCTTESYYCTTVDGVQERPRLCKKRISFKDEVEANQAALPSPEEKKEAGSMVRLSAGKTTPKQETSDLPSSDKYGCYTQENSDENKVIISPEMDAAFEDESSCGDTRSSSSKRKRKTAVSVYPFMCKTPELFNDNSLENSQLSRDSQGENGESVQQNFAVTEKAKQDVKPSKADVLTDYNQLSLSAIDVTSEALSKDFEGENALELSPEAKSTEKRADCFSSPGPLEETGPQTLQVTHFPVNTNSGIKTTVLPDRFTSRSSLPFSRSRSFIERTLTTSFSRTKLRSRSFANGSTSNTNLFYKFDNLGYRTADLPFHRHSVNLAGEQLGGIQSYSESDFTFSLPETVLVSPHGTPNTESFRSFQAEEHHNPPDKSGISVENENRPQGQSSNHDVMRKSSKIYKELGELSIEELEREVFC</sequence>
<feature type="domain" description="G-protein coupled receptors family 1 profile" evidence="12">
    <location>
        <begin position="20"/>
        <end position="282"/>
    </location>
</feature>
<feature type="compositionally biased region" description="Polar residues" evidence="10">
    <location>
        <begin position="758"/>
        <end position="772"/>
    </location>
</feature>
<keyword evidence="3 11" id="KW-0812">Transmembrane</keyword>
<dbReference type="PANTHER" id="PTHR11866:SF42">
    <property type="entry name" value="G-PROTEIN COUPLED RECEPTORS FAMILY 1 PROFILE DOMAIN-CONTAINING PROTEIN"/>
    <property type="match status" value="1"/>
</dbReference>
<feature type="transmembrane region" description="Helical" evidence="11">
    <location>
        <begin position="122"/>
        <end position="144"/>
    </location>
</feature>
<organism evidence="13 14">
    <name type="scientific">Porites evermanni</name>
    <dbReference type="NCBI Taxonomy" id="104178"/>
    <lineage>
        <taxon>Eukaryota</taxon>
        <taxon>Metazoa</taxon>
        <taxon>Cnidaria</taxon>
        <taxon>Anthozoa</taxon>
        <taxon>Hexacorallia</taxon>
        <taxon>Scleractinia</taxon>
        <taxon>Fungiina</taxon>
        <taxon>Poritidae</taxon>
        <taxon>Porites</taxon>
    </lineage>
</organism>
<evidence type="ECO:0000256" key="8">
    <source>
        <dbReference type="ARBA" id="ARBA00023180"/>
    </source>
</evidence>
<keyword evidence="8" id="KW-0325">Glycoprotein</keyword>
<dbReference type="Pfam" id="PF00001">
    <property type="entry name" value="7tm_1"/>
    <property type="match status" value="1"/>
</dbReference>
<feature type="region of interest" description="Disordered" evidence="10">
    <location>
        <begin position="730"/>
        <end position="777"/>
    </location>
</feature>
<dbReference type="InterPro" id="IPR008365">
    <property type="entry name" value="Prostanoid_rcpt"/>
</dbReference>
<dbReference type="CDD" id="cd00637">
    <property type="entry name" value="7tm_classA_rhodopsin-like"/>
    <property type="match status" value="1"/>
</dbReference>
<evidence type="ECO:0000256" key="5">
    <source>
        <dbReference type="ARBA" id="ARBA00023040"/>
    </source>
</evidence>
<dbReference type="Proteomes" id="UP001159427">
    <property type="component" value="Unassembled WGS sequence"/>
</dbReference>
<dbReference type="SUPFAM" id="SSF81321">
    <property type="entry name" value="Family A G protein-coupled receptor-like"/>
    <property type="match status" value="1"/>
</dbReference>
<feature type="compositionally biased region" description="Polar residues" evidence="10">
    <location>
        <begin position="438"/>
        <end position="450"/>
    </location>
</feature>
<evidence type="ECO:0000313" key="14">
    <source>
        <dbReference type="Proteomes" id="UP001159427"/>
    </source>
</evidence>
<gene>
    <name evidence="13" type="ORF">PEVE_00005578</name>
</gene>
<feature type="transmembrane region" description="Helical" evidence="11">
    <location>
        <begin position="227"/>
        <end position="251"/>
    </location>
</feature>
<dbReference type="Gene3D" id="1.20.1070.10">
    <property type="entry name" value="Rhodopsin 7-helix transmembrane proteins"/>
    <property type="match status" value="1"/>
</dbReference>
<proteinExistence type="predicted"/>
<reference evidence="13 14" key="1">
    <citation type="submission" date="2022-05" db="EMBL/GenBank/DDBJ databases">
        <authorList>
            <consortium name="Genoscope - CEA"/>
            <person name="William W."/>
        </authorList>
    </citation>
    <scope>NUCLEOTIDE SEQUENCE [LARGE SCALE GENOMIC DNA]</scope>
</reference>
<comment type="subcellular location">
    <subcellularLocation>
        <location evidence="1">Cell membrane</location>
        <topology evidence="1">Multi-pass membrane protein</topology>
    </subcellularLocation>
</comment>
<feature type="transmembrane region" description="Helical" evidence="11">
    <location>
        <begin position="6"/>
        <end position="29"/>
    </location>
</feature>
<feature type="compositionally biased region" description="Polar residues" evidence="10">
    <location>
        <begin position="733"/>
        <end position="742"/>
    </location>
</feature>
<evidence type="ECO:0000256" key="11">
    <source>
        <dbReference type="SAM" id="Phobius"/>
    </source>
</evidence>
<keyword evidence="6 11" id="KW-0472">Membrane</keyword>
<feature type="transmembrane region" description="Helical" evidence="11">
    <location>
        <begin position="84"/>
        <end position="110"/>
    </location>
</feature>
<keyword evidence="5" id="KW-0297">G-protein coupled receptor</keyword>
<evidence type="ECO:0000256" key="1">
    <source>
        <dbReference type="ARBA" id="ARBA00004651"/>
    </source>
</evidence>
<dbReference type="PRINTS" id="PR00237">
    <property type="entry name" value="GPCRRHODOPSN"/>
</dbReference>
<keyword evidence="4 11" id="KW-1133">Transmembrane helix</keyword>
<keyword evidence="9" id="KW-0807">Transducer</keyword>
<feature type="transmembrane region" description="Helical" evidence="11">
    <location>
        <begin position="169"/>
        <end position="196"/>
    </location>
</feature>
<evidence type="ECO:0000256" key="10">
    <source>
        <dbReference type="SAM" id="MobiDB-lite"/>
    </source>
</evidence>
<dbReference type="EMBL" id="CALNXI010001356">
    <property type="protein sequence ID" value="CAH3166152.1"/>
    <property type="molecule type" value="Genomic_DNA"/>
</dbReference>
<dbReference type="InterPro" id="IPR017452">
    <property type="entry name" value="GPCR_Rhodpsn_7TM"/>
</dbReference>
<feature type="transmembrane region" description="Helical" evidence="11">
    <location>
        <begin position="41"/>
        <end position="64"/>
    </location>
</feature>
<dbReference type="PANTHER" id="PTHR11866">
    <property type="entry name" value="G-PROTEIN COUPLED RECEPTOR FAMILY 1 MEMBER"/>
    <property type="match status" value="1"/>
</dbReference>
<accession>A0ABN8QK69</accession>
<evidence type="ECO:0000256" key="4">
    <source>
        <dbReference type="ARBA" id="ARBA00022989"/>
    </source>
</evidence>
<evidence type="ECO:0000256" key="7">
    <source>
        <dbReference type="ARBA" id="ARBA00023170"/>
    </source>
</evidence>
<protein>
    <recommendedName>
        <fullName evidence="12">G-protein coupled receptors family 1 profile domain-containing protein</fullName>
    </recommendedName>
</protein>
<feature type="region of interest" description="Disordered" evidence="10">
    <location>
        <begin position="414"/>
        <end position="466"/>
    </location>
</feature>
<feature type="region of interest" description="Disordered" evidence="10">
    <location>
        <begin position="587"/>
        <end position="612"/>
    </location>
</feature>
<evidence type="ECO:0000256" key="9">
    <source>
        <dbReference type="ARBA" id="ARBA00023224"/>
    </source>
</evidence>
<keyword evidence="14" id="KW-1185">Reference proteome</keyword>
<evidence type="ECO:0000256" key="2">
    <source>
        <dbReference type="ARBA" id="ARBA00022475"/>
    </source>
</evidence>
<dbReference type="InterPro" id="IPR000276">
    <property type="entry name" value="GPCR_Rhodpsn"/>
</dbReference>
<name>A0ABN8QK69_9CNID</name>